<gene>
    <name evidence="6" type="ORF">METZ01_LOCUS362169</name>
</gene>
<dbReference type="PANTHER" id="PTHR30437">
    <property type="entry name" value="TRANSCRIPTION ELONGATION FACTOR GREA"/>
    <property type="match status" value="1"/>
</dbReference>
<dbReference type="Pfam" id="PF01272">
    <property type="entry name" value="GreA_GreB"/>
    <property type="match status" value="1"/>
</dbReference>
<keyword evidence="3" id="KW-0804">Transcription</keyword>
<dbReference type="EMBL" id="UINC01129127">
    <property type="protein sequence ID" value="SVD09315.1"/>
    <property type="molecule type" value="Genomic_DNA"/>
</dbReference>
<sequence length="265" mass="30085">MRKSRKETIKNDLSSFIQWLTISLDNKSYDENANLENINLNIIEPFFIEQYVKLTNLKHSNQNASKKLTVARDYLNYIHTEGFTESNLGNHIRNKKGRRSGSVALKSKVHEGDIVEISKEYHDSLEKELNVKYKERENVVIDINKAAADKDFRENAPLEAAREKQGLIESQIKTIEETLRRSVIINTKKSNKKNKIAQIGSKVTLEKENKRTKINLVASPEADVNLSKISLESPLGKAIVGKVENDHVTVSAPSGEIEYKIVKIT</sequence>
<dbReference type="Pfam" id="PF03449">
    <property type="entry name" value="GreA_GreB_N"/>
    <property type="match status" value="1"/>
</dbReference>
<dbReference type="GO" id="GO:0003677">
    <property type="term" value="F:DNA binding"/>
    <property type="evidence" value="ECO:0007669"/>
    <property type="project" value="InterPro"/>
</dbReference>
<dbReference type="InterPro" id="IPR023459">
    <property type="entry name" value="Tscrpt_elong_fac_GreA/B_fam"/>
</dbReference>
<feature type="domain" description="Transcription elongation factor GreA/GreB N-terminal" evidence="5">
    <location>
        <begin position="117"/>
        <end position="184"/>
    </location>
</feature>
<dbReference type="SUPFAM" id="SSF46557">
    <property type="entry name" value="GreA transcript cleavage protein, N-terminal domain"/>
    <property type="match status" value="1"/>
</dbReference>
<evidence type="ECO:0000256" key="3">
    <source>
        <dbReference type="ARBA" id="ARBA00023163"/>
    </source>
</evidence>
<dbReference type="GO" id="GO:0070063">
    <property type="term" value="F:RNA polymerase binding"/>
    <property type="evidence" value="ECO:0007669"/>
    <property type="project" value="InterPro"/>
</dbReference>
<dbReference type="InterPro" id="IPR036805">
    <property type="entry name" value="Tscrpt_elong_fac_GreA/B_N_sf"/>
</dbReference>
<organism evidence="6">
    <name type="scientific">marine metagenome</name>
    <dbReference type="NCBI Taxonomy" id="408172"/>
    <lineage>
        <taxon>unclassified sequences</taxon>
        <taxon>metagenomes</taxon>
        <taxon>ecological metagenomes</taxon>
    </lineage>
</organism>
<feature type="domain" description="Transcription elongation factor GreA/GreB C-terminal" evidence="4">
    <location>
        <begin position="194"/>
        <end position="265"/>
    </location>
</feature>
<protein>
    <recommendedName>
        <fullName evidence="7">Transcription elongation factor GreA</fullName>
    </recommendedName>
</protein>
<proteinExistence type="inferred from homology"/>
<dbReference type="InterPro" id="IPR036953">
    <property type="entry name" value="GreA/GreB_C_sf"/>
</dbReference>
<dbReference type="GO" id="GO:0032784">
    <property type="term" value="P:regulation of DNA-templated transcription elongation"/>
    <property type="evidence" value="ECO:0007669"/>
    <property type="project" value="InterPro"/>
</dbReference>
<keyword evidence="2" id="KW-0805">Transcription regulation</keyword>
<comment type="similarity">
    <text evidence="1">Belongs to the GreA/GreB family.</text>
</comment>
<dbReference type="PANTHER" id="PTHR30437:SF4">
    <property type="entry name" value="TRANSCRIPTION ELONGATION FACTOR GREA"/>
    <property type="match status" value="1"/>
</dbReference>
<dbReference type="GO" id="GO:0006354">
    <property type="term" value="P:DNA-templated transcription elongation"/>
    <property type="evidence" value="ECO:0007669"/>
    <property type="project" value="TreeGrafter"/>
</dbReference>
<dbReference type="Gene3D" id="1.10.287.180">
    <property type="entry name" value="Transcription elongation factor, GreA/GreB, N-terminal domain"/>
    <property type="match status" value="1"/>
</dbReference>
<evidence type="ECO:0008006" key="7">
    <source>
        <dbReference type="Google" id="ProtNLM"/>
    </source>
</evidence>
<dbReference type="InterPro" id="IPR001437">
    <property type="entry name" value="Tscrpt_elong_fac_GreA/B_C"/>
</dbReference>
<evidence type="ECO:0000259" key="5">
    <source>
        <dbReference type="Pfam" id="PF03449"/>
    </source>
</evidence>
<dbReference type="SUPFAM" id="SSF54534">
    <property type="entry name" value="FKBP-like"/>
    <property type="match status" value="1"/>
</dbReference>
<evidence type="ECO:0000256" key="2">
    <source>
        <dbReference type="ARBA" id="ARBA00023015"/>
    </source>
</evidence>
<name>A0A382SIM4_9ZZZZ</name>
<evidence type="ECO:0000259" key="4">
    <source>
        <dbReference type="Pfam" id="PF01272"/>
    </source>
</evidence>
<dbReference type="InterPro" id="IPR018151">
    <property type="entry name" value="TF_GreA/GreB_CS"/>
</dbReference>
<evidence type="ECO:0000313" key="6">
    <source>
        <dbReference type="EMBL" id="SVD09315.1"/>
    </source>
</evidence>
<evidence type="ECO:0000256" key="1">
    <source>
        <dbReference type="ARBA" id="ARBA00008213"/>
    </source>
</evidence>
<accession>A0A382SIM4</accession>
<dbReference type="PROSITE" id="PS00830">
    <property type="entry name" value="GREAB_2"/>
    <property type="match status" value="1"/>
</dbReference>
<dbReference type="InterPro" id="IPR022691">
    <property type="entry name" value="Tscrpt_elong_fac_GreA/B_N"/>
</dbReference>
<dbReference type="AlphaFoldDB" id="A0A382SIM4"/>
<reference evidence="6" key="1">
    <citation type="submission" date="2018-05" db="EMBL/GenBank/DDBJ databases">
        <authorList>
            <person name="Lanie J.A."/>
            <person name="Ng W.-L."/>
            <person name="Kazmierczak K.M."/>
            <person name="Andrzejewski T.M."/>
            <person name="Davidsen T.M."/>
            <person name="Wayne K.J."/>
            <person name="Tettelin H."/>
            <person name="Glass J.I."/>
            <person name="Rusch D."/>
            <person name="Podicherti R."/>
            <person name="Tsui H.-C.T."/>
            <person name="Winkler M.E."/>
        </authorList>
    </citation>
    <scope>NUCLEOTIDE SEQUENCE</scope>
</reference>
<dbReference type="Gene3D" id="3.10.50.30">
    <property type="entry name" value="Transcription elongation factor, GreA/GreB, C-terminal domain"/>
    <property type="match status" value="1"/>
</dbReference>